<dbReference type="PANTHER" id="PTHR40841">
    <property type="entry name" value="SIDEROPHORE TRIACETYLFUSARININE C ESTERASE"/>
    <property type="match status" value="1"/>
</dbReference>
<dbReference type="SUPFAM" id="SSF53474">
    <property type="entry name" value="alpha/beta-Hydrolases"/>
    <property type="match status" value="1"/>
</dbReference>
<evidence type="ECO:0000256" key="1">
    <source>
        <dbReference type="ARBA" id="ARBA00005622"/>
    </source>
</evidence>
<dbReference type="PANTHER" id="PTHR40841:SF2">
    <property type="entry name" value="SIDEROPHORE-DEGRADING ESTERASE (EUROFUNG)"/>
    <property type="match status" value="1"/>
</dbReference>
<accession>A0A1C3HMB1</accession>
<organism evidence="3">
    <name type="scientific">Serratia marcescens</name>
    <dbReference type="NCBI Taxonomy" id="615"/>
    <lineage>
        <taxon>Bacteria</taxon>
        <taxon>Pseudomonadati</taxon>
        <taxon>Pseudomonadota</taxon>
        <taxon>Gammaproteobacteria</taxon>
        <taxon>Enterobacterales</taxon>
        <taxon>Yersiniaceae</taxon>
        <taxon>Serratia</taxon>
    </lineage>
</organism>
<keyword evidence="2 3" id="KW-0378">Hydrolase</keyword>
<evidence type="ECO:0000256" key="2">
    <source>
        <dbReference type="ARBA" id="ARBA00022801"/>
    </source>
</evidence>
<dbReference type="InterPro" id="IPR000801">
    <property type="entry name" value="Esterase-like"/>
</dbReference>
<comment type="similarity">
    <text evidence="1">Belongs to the esterase D family.</text>
</comment>
<dbReference type="Pfam" id="PF00756">
    <property type="entry name" value="Esterase"/>
    <property type="match status" value="1"/>
</dbReference>
<reference evidence="3" key="1">
    <citation type="submission" date="2016-05" db="EMBL/GenBank/DDBJ databases">
        <authorList>
            <person name="Cock P.J.A."/>
            <person name="Cock P.J.A."/>
        </authorList>
    </citation>
    <scope>NUCLEOTIDE SEQUENCE</scope>
    <source>
        <strain evidence="3">PWN146_assembly</strain>
    </source>
</reference>
<protein>
    <submittedName>
        <fullName evidence="3">Ferri-bacillibactin esterase BesA</fullName>
        <ecNumber evidence="3">3.1.-.-</ecNumber>
    </submittedName>
</protein>
<proteinExistence type="inferred from homology"/>
<dbReference type="EC" id="3.1.-.-" evidence="3"/>
<evidence type="ECO:0000313" key="3">
    <source>
        <dbReference type="EMBL" id="SAY46180.1"/>
    </source>
</evidence>
<dbReference type="InterPro" id="IPR052558">
    <property type="entry name" value="Siderophore_Hydrolase_D"/>
</dbReference>
<dbReference type="Gene3D" id="3.40.50.1820">
    <property type="entry name" value="alpha/beta hydrolase"/>
    <property type="match status" value="1"/>
</dbReference>
<dbReference type="InterPro" id="IPR029058">
    <property type="entry name" value="AB_hydrolase_fold"/>
</dbReference>
<sequence length="262" mass="29869">MTSKVSVQTVLFEYHGQKYKLFLAWDKRHVGCNKLNPLYFLDANRQFDTMIKADYHGDDVSPVLYIGIGYQEGVDIKAARTFDYTVSDGSERFKDGGGAEQFYRFIQDVVKPWVECRFKINKQMQTLAGHSFGGHFTLYVAFNHNMAFQRYVAASPSLWWANGAVLPEGDVKLAASIDWLSLLLGSREERAEPDSTDLEREIFQRIEDNPRLNIRNLASELVKEGERCSFEFLPGRKHPAVVKDYARIANFVASQKPLPTGL</sequence>
<dbReference type="EMBL" id="LT575490">
    <property type="protein sequence ID" value="SAY46180.1"/>
    <property type="molecule type" value="Genomic_DNA"/>
</dbReference>
<dbReference type="GO" id="GO:0016788">
    <property type="term" value="F:hydrolase activity, acting on ester bonds"/>
    <property type="evidence" value="ECO:0007669"/>
    <property type="project" value="TreeGrafter"/>
</dbReference>
<gene>
    <name evidence="3" type="primary">besA_2</name>
    <name evidence="3" type="ORF">PWN146_04945</name>
</gene>
<name>A0A1C3HMB1_SERMA</name>
<dbReference type="AlphaFoldDB" id="A0A1C3HMB1"/>